<dbReference type="GO" id="GO:0003723">
    <property type="term" value="F:RNA binding"/>
    <property type="evidence" value="ECO:0007669"/>
    <property type="project" value="InterPro"/>
</dbReference>
<evidence type="ECO:0000313" key="4">
    <source>
        <dbReference type="EMBL" id="SHF31599.1"/>
    </source>
</evidence>
<dbReference type="PANTHER" id="PTHR21600">
    <property type="entry name" value="MITOCHONDRIAL RNA PSEUDOURIDINE SYNTHASE"/>
    <property type="match status" value="1"/>
</dbReference>
<dbReference type="PROSITE" id="PS01129">
    <property type="entry name" value="PSI_RLU"/>
    <property type="match status" value="1"/>
</dbReference>
<name>A0A1M5AMY6_9BACT</name>
<dbReference type="GO" id="GO:0006396">
    <property type="term" value="P:RNA processing"/>
    <property type="evidence" value="ECO:0007669"/>
    <property type="project" value="UniProtKB-ARBA"/>
</dbReference>
<comment type="similarity">
    <text evidence="1">Belongs to the pseudouridine synthase RluA family.</text>
</comment>
<keyword evidence="5" id="KW-1185">Reference proteome</keyword>
<dbReference type="PANTHER" id="PTHR21600:SF83">
    <property type="entry name" value="PSEUDOURIDYLATE SYNTHASE RPUSD4, MITOCHONDRIAL"/>
    <property type="match status" value="1"/>
</dbReference>
<dbReference type="GO" id="GO:0140098">
    <property type="term" value="F:catalytic activity, acting on RNA"/>
    <property type="evidence" value="ECO:0007669"/>
    <property type="project" value="UniProtKB-ARBA"/>
</dbReference>
<dbReference type="GO" id="GO:0001522">
    <property type="term" value="P:pseudouridine synthesis"/>
    <property type="evidence" value="ECO:0007669"/>
    <property type="project" value="InterPro"/>
</dbReference>
<accession>A0A1M5AMY6</accession>
<dbReference type="InterPro" id="IPR006224">
    <property type="entry name" value="PsdUridine_synth_RluA-like_CS"/>
</dbReference>
<dbReference type="RefSeq" id="WP_073038601.1">
    <property type="nucleotide sequence ID" value="NZ_FQVB01000015.1"/>
</dbReference>
<dbReference type="InterPro" id="IPR020103">
    <property type="entry name" value="PsdUridine_synth_cat_dom_sf"/>
</dbReference>
<dbReference type="Gene3D" id="3.30.2350.10">
    <property type="entry name" value="Pseudouridine synthase"/>
    <property type="match status" value="1"/>
</dbReference>
<dbReference type="InterPro" id="IPR050188">
    <property type="entry name" value="RluA_PseudoU_synthase"/>
</dbReference>
<evidence type="ECO:0000256" key="1">
    <source>
        <dbReference type="ARBA" id="ARBA00010876"/>
    </source>
</evidence>
<evidence type="ECO:0000259" key="3">
    <source>
        <dbReference type="Pfam" id="PF00849"/>
    </source>
</evidence>
<evidence type="ECO:0000256" key="2">
    <source>
        <dbReference type="ARBA" id="ARBA00023235"/>
    </source>
</evidence>
<reference evidence="5" key="1">
    <citation type="submission" date="2016-11" db="EMBL/GenBank/DDBJ databases">
        <authorList>
            <person name="Varghese N."/>
            <person name="Submissions S."/>
        </authorList>
    </citation>
    <scope>NUCLEOTIDE SEQUENCE [LARGE SCALE GENOMIC DNA]</scope>
    <source>
        <strain evidence="5">DSM 9756</strain>
    </source>
</reference>
<dbReference type="InterPro" id="IPR006145">
    <property type="entry name" value="PsdUridine_synth_RsuA/RluA"/>
</dbReference>
<dbReference type="SUPFAM" id="SSF55120">
    <property type="entry name" value="Pseudouridine synthase"/>
    <property type="match status" value="1"/>
</dbReference>
<feature type="domain" description="Pseudouridine synthase RsuA/RluA-like" evidence="3">
    <location>
        <begin position="23"/>
        <end position="177"/>
    </location>
</feature>
<dbReference type="Proteomes" id="UP000184076">
    <property type="component" value="Unassembled WGS sequence"/>
</dbReference>
<dbReference type="STRING" id="1121391.SAMN02745206_01733"/>
<proteinExistence type="inferred from homology"/>
<evidence type="ECO:0000313" key="5">
    <source>
        <dbReference type="Proteomes" id="UP000184076"/>
    </source>
</evidence>
<keyword evidence="2" id="KW-0413">Isomerase</keyword>
<gene>
    <name evidence="4" type="ORF">SAMN02745206_01733</name>
</gene>
<protein>
    <submittedName>
        <fullName evidence="4">Ribosomal large subunit pseudouridine synthase D</fullName>
    </submittedName>
</protein>
<organism evidence="4 5">
    <name type="scientific">Desulfacinum infernum DSM 9756</name>
    <dbReference type="NCBI Taxonomy" id="1121391"/>
    <lineage>
        <taxon>Bacteria</taxon>
        <taxon>Pseudomonadati</taxon>
        <taxon>Thermodesulfobacteriota</taxon>
        <taxon>Syntrophobacteria</taxon>
        <taxon>Syntrophobacterales</taxon>
        <taxon>Syntrophobacteraceae</taxon>
        <taxon>Desulfacinum</taxon>
    </lineage>
</organism>
<dbReference type="EMBL" id="FQVB01000015">
    <property type="protein sequence ID" value="SHF31599.1"/>
    <property type="molecule type" value="Genomic_DNA"/>
</dbReference>
<dbReference type="GO" id="GO:0009982">
    <property type="term" value="F:pseudouridine synthase activity"/>
    <property type="evidence" value="ECO:0007669"/>
    <property type="project" value="InterPro"/>
</dbReference>
<dbReference type="Pfam" id="PF00849">
    <property type="entry name" value="PseudoU_synth_2"/>
    <property type="match status" value="1"/>
</dbReference>
<sequence>MGQEEPRIFFHPAWPVLYEDNHILGVYKPAGLLVQGDRTGDPCLLELARRWIKEEYGKPGNVFLGLVHRLDRPVSGVLVFARTSKAASRLSRSFRERETVKEYLAVVEGRPKDPEATIVHHVHRVPGGSTRVTAGTHPAAQRASLSYRVLETGGSRSLLFVRLDTGRKHQIRVQLAALGCPIAGDLRYGASKPLANQQIALHARRICFPHPTRASMVEIVCPVPRQWPWDEPHILEASPANILRPLWAWADYEKSPHLSQVL</sequence>
<dbReference type="CDD" id="cd02869">
    <property type="entry name" value="PseudoU_synth_RluA_like"/>
    <property type="match status" value="1"/>
</dbReference>
<dbReference type="AlphaFoldDB" id="A0A1M5AMY6"/>
<dbReference type="OrthoDB" id="128480at2"/>